<protein>
    <recommendedName>
        <fullName evidence="8">MSP domain-containing protein</fullName>
    </recommendedName>
</protein>
<evidence type="ECO:0000259" key="8">
    <source>
        <dbReference type="PROSITE" id="PS50202"/>
    </source>
</evidence>
<keyword evidence="10" id="KW-1185">Reference proteome</keyword>
<evidence type="ECO:0000256" key="7">
    <source>
        <dbReference type="SAM" id="Phobius"/>
    </source>
</evidence>
<dbReference type="GO" id="GO:0005886">
    <property type="term" value="C:plasma membrane"/>
    <property type="evidence" value="ECO:0007669"/>
    <property type="project" value="TreeGrafter"/>
</dbReference>
<evidence type="ECO:0000256" key="3">
    <source>
        <dbReference type="ARBA" id="ARBA00022692"/>
    </source>
</evidence>
<dbReference type="PROSITE" id="PS50202">
    <property type="entry name" value="MSP"/>
    <property type="match status" value="1"/>
</dbReference>
<dbReference type="InterPro" id="IPR000535">
    <property type="entry name" value="MSP_dom"/>
</dbReference>
<keyword evidence="3 7" id="KW-0812">Transmembrane</keyword>
<evidence type="ECO:0000313" key="9">
    <source>
        <dbReference type="EMBL" id="EDO18031.1"/>
    </source>
</evidence>
<dbReference type="RefSeq" id="XP_001645889.1">
    <property type="nucleotide sequence ID" value="XM_001645839.1"/>
</dbReference>
<dbReference type="PANTHER" id="PTHR10809">
    <property type="entry name" value="VESICLE-ASSOCIATED MEMBRANE PROTEIN-ASSOCIATED PROTEIN"/>
    <property type="match status" value="1"/>
</dbReference>
<dbReference type="PANTHER" id="PTHR10809:SF6">
    <property type="entry name" value="AT11025P-RELATED"/>
    <property type="match status" value="1"/>
</dbReference>
<reference evidence="9 10" key="1">
    <citation type="journal article" date="2007" name="Proc. Natl. Acad. Sci. U.S.A.">
        <title>Independent sorting-out of thousands of duplicated gene pairs in two yeast species descended from a whole-genome duplication.</title>
        <authorList>
            <person name="Scannell D.R."/>
            <person name="Frank A.C."/>
            <person name="Conant G.C."/>
            <person name="Byrne K.P."/>
            <person name="Woolfit M."/>
            <person name="Wolfe K.H."/>
        </authorList>
    </citation>
    <scope>NUCLEOTIDE SEQUENCE [LARGE SCALE GENOMIC DNA]</scope>
    <source>
        <strain evidence="10">ATCC 22028 / DSM 70294 / BCRC 21397 / CBS 2163 / NBRC 10782 / NRRL Y-8283 / UCD 57-17</strain>
    </source>
</reference>
<feature type="domain" description="MSP" evidence="8">
    <location>
        <begin position="3"/>
        <end position="127"/>
    </location>
</feature>
<gene>
    <name evidence="9" type="ORF">Kpol_1045p15</name>
</gene>
<dbReference type="Gene3D" id="2.60.40.10">
    <property type="entry name" value="Immunoglobulins"/>
    <property type="match status" value="1"/>
</dbReference>
<dbReference type="KEGG" id="vpo:Kpol_1045p15"/>
<dbReference type="InterPro" id="IPR008962">
    <property type="entry name" value="PapD-like_sf"/>
</dbReference>
<dbReference type="InterPro" id="IPR016763">
    <property type="entry name" value="VAP"/>
</dbReference>
<keyword evidence="4 7" id="KW-1133">Transmembrane helix</keyword>
<dbReference type="GO" id="GO:0033149">
    <property type="term" value="F:FFAT motif binding"/>
    <property type="evidence" value="ECO:0007669"/>
    <property type="project" value="TreeGrafter"/>
</dbReference>
<dbReference type="PhylomeDB" id="A7TI24"/>
<dbReference type="Pfam" id="PF00635">
    <property type="entry name" value="Motile_Sperm"/>
    <property type="match status" value="1"/>
</dbReference>
<feature type="transmembrane region" description="Helical" evidence="7">
    <location>
        <begin position="204"/>
        <end position="225"/>
    </location>
</feature>
<dbReference type="InParanoid" id="A7TI24"/>
<comment type="subcellular location">
    <subcellularLocation>
        <location evidence="1">Membrane</location>
        <topology evidence="1">Single-pass type IV membrane protein</topology>
    </subcellularLocation>
</comment>
<dbReference type="OrthoDB" id="264603at2759"/>
<sequence>MLVVEINPTSFEFERPLTQMRTAVATVHNAAKEGDIVFKVRTTSPKVYNVKPNSGVVKPGETVQVQIVLLGLSEEPAIDAVCKDKFLILALPLPYALEGRTVADVWTELEKEFKTLMVSKKIKVGYLNGGDQGLAETTTTTTPLESQPQVQEKTSSGIQTGATEAAGSEKNERPVRSASSPVGLETGELQVEDIVKGTSTMENVLMNPKVIGLLAILVILLTWLYI</sequence>
<evidence type="ECO:0000256" key="2">
    <source>
        <dbReference type="ARBA" id="ARBA00008932"/>
    </source>
</evidence>
<dbReference type="GO" id="GO:0061817">
    <property type="term" value="P:endoplasmic reticulum-plasma membrane tethering"/>
    <property type="evidence" value="ECO:0007669"/>
    <property type="project" value="TreeGrafter"/>
</dbReference>
<evidence type="ECO:0000256" key="6">
    <source>
        <dbReference type="SAM" id="MobiDB-lite"/>
    </source>
</evidence>
<dbReference type="HOGENOM" id="CLU_072622_1_0_1"/>
<name>A7TI24_VANPO</name>
<organism evidence="10">
    <name type="scientific">Vanderwaltozyma polyspora (strain ATCC 22028 / DSM 70294 / BCRC 21397 / CBS 2163 / NBRC 10782 / NRRL Y-8283 / UCD 57-17)</name>
    <name type="common">Kluyveromyces polysporus</name>
    <dbReference type="NCBI Taxonomy" id="436907"/>
    <lineage>
        <taxon>Eukaryota</taxon>
        <taxon>Fungi</taxon>
        <taxon>Dikarya</taxon>
        <taxon>Ascomycota</taxon>
        <taxon>Saccharomycotina</taxon>
        <taxon>Saccharomycetes</taxon>
        <taxon>Saccharomycetales</taxon>
        <taxon>Saccharomycetaceae</taxon>
        <taxon>Vanderwaltozyma</taxon>
    </lineage>
</organism>
<dbReference type="eggNOG" id="KOG0439">
    <property type="taxonomic scope" value="Eukaryota"/>
</dbReference>
<proteinExistence type="inferred from homology"/>
<dbReference type="SUPFAM" id="SSF49354">
    <property type="entry name" value="PapD-like"/>
    <property type="match status" value="1"/>
</dbReference>
<evidence type="ECO:0000256" key="1">
    <source>
        <dbReference type="ARBA" id="ARBA00004211"/>
    </source>
</evidence>
<evidence type="ECO:0000256" key="4">
    <source>
        <dbReference type="ARBA" id="ARBA00022989"/>
    </source>
</evidence>
<dbReference type="GO" id="GO:0090158">
    <property type="term" value="P:endoplasmic reticulum membrane organization"/>
    <property type="evidence" value="ECO:0007669"/>
    <property type="project" value="TreeGrafter"/>
</dbReference>
<dbReference type="AlphaFoldDB" id="A7TI24"/>
<evidence type="ECO:0000256" key="5">
    <source>
        <dbReference type="ARBA" id="ARBA00023136"/>
    </source>
</evidence>
<feature type="region of interest" description="Disordered" evidence="6">
    <location>
        <begin position="134"/>
        <end position="182"/>
    </location>
</feature>
<dbReference type="Proteomes" id="UP000000267">
    <property type="component" value="Unassembled WGS sequence"/>
</dbReference>
<feature type="compositionally biased region" description="Polar residues" evidence="6">
    <location>
        <begin position="143"/>
        <end position="162"/>
    </location>
</feature>
<dbReference type="InterPro" id="IPR013783">
    <property type="entry name" value="Ig-like_fold"/>
</dbReference>
<evidence type="ECO:0000313" key="10">
    <source>
        <dbReference type="Proteomes" id="UP000000267"/>
    </source>
</evidence>
<comment type="similarity">
    <text evidence="2">Belongs to the VAMP-associated protein (VAP) (TC 9.B.17) family.</text>
</comment>
<dbReference type="STRING" id="436907.A7TI24"/>
<dbReference type="GO" id="GO:0005789">
    <property type="term" value="C:endoplasmic reticulum membrane"/>
    <property type="evidence" value="ECO:0007669"/>
    <property type="project" value="InterPro"/>
</dbReference>
<dbReference type="GeneID" id="5546300"/>
<accession>A7TI24</accession>
<keyword evidence="5 7" id="KW-0472">Membrane</keyword>
<dbReference type="EMBL" id="DS480394">
    <property type="protein sequence ID" value="EDO18031.1"/>
    <property type="molecule type" value="Genomic_DNA"/>
</dbReference>